<keyword evidence="8 11" id="KW-0067">ATP-binding</keyword>
<keyword evidence="5 11" id="KW-0808">Transferase</keyword>
<feature type="binding site" evidence="11">
    <location>
        <position position="140"/>
    </location>
    <ligand>
        <name>ATP</name>
        <dbReference type="ChEBI" id="CHEBI:30616"/>
    </ligand>
</feature>
<comment type="subcellular location">
    <subcellularLocation>
        <location evidence="11">Cytoplasm</location>
    </subcellularLocation>
</comment>
<dbReference type="GO" id="GO:0009073">
    <property type="term" value="P:aromatic amino acid family biosynthetic process"/>
    <property type="evidence" value="ECO:0007669"/>
    <property type="project" value="UniProtKB-KW"/>
</dbReference>
<evidence type="ECO:0000256" key="2">
    <source>
        <dbReference type="ARBA" id="ARBA00006997"/>
    </source>
</evidence>
<dbReference type="HAMAP" id="MF_00109">
    <property type="entry name" value="Shikimate_kinase"/>
    <property type="match status" value="1"/>
</dbReference>
<dbReference type="GO" id="GO:0009423">
    <property type="term" value="P:chorismate biosynthetic process"/>
    <property type="evidence" value="ECO:0007669"/>
    <property type="project" value="UniProtKB-UniRule"/>
</dbReference>
<proteinExistence type="inferred from homology"/>
<evidence type="ECO:0000313" key="13">
    <source>
        <dbReference type="Proteomes" id="UP000018766"/>
    </source>
</evidence>
<evidence type="ECO:0000256" key="3">
    <source>
        <dbReference type="ARBA" id="ARBA00012154"/>
    </source>
</evidence>
<dbReference type="PRINTS" id="PR01100">
    <property type="entry name" value="SHIKIMTKNASE"/>
</dbReference>
<dbReference type="GO" id="GO:0005829">
    <property type="term" value="C:cytosol"/>
    <property type="evidence" value="ECO:0007669"/>
    <property type="project" value="TreeGrafter"/>
</dbReference>
<dbReference type="GO" id="GO:0000287">
    <property type="term" value="F:magnesium ion binding"/>
    <property type="evidence" value="ECO:0007669"/>
    <property type="project" value="UniProtKB-UniRule"/>
</dbReference>
<evidence type="ECO:0000256" key="4">
    <source>
        <dbReference type="ARBA" id="ARBA00022605"/>
    </source>
</evidence>
<protein>
    <recommendedName>
        <fullName evidence="3 11">Shikimate kinase</fullName>
        <shortName evidence="11">SK</shortName>
        <ecNumber evidence="3 11">2.7.1.71</ecNumber>
    </recommendedName>
</protein>
<comment type="caution">
    <text evidence="11">Lacks conserved residue(s) required for the propagation of feature annotation.</text>
</comment>
<organism evidence="12 13">
    <name type="scientific">Pelistega indica</name>
    <dbReference type="NCBI Taxonomy" id="1414851"/>
    <lineage>
        <taxon>Bacteria</taxon>
        <taxon>Pseudomonadati</taxon>
        <taxon>Pseudomonadota</taxon>
        <taxon>Betaproteobacteria</taxon>
        <taxon>Burkholderiales</taxon>
        <taxon>Alcaligenaceae</taxon>
        <taxon>Pelistega</taxon>
    </lineage>
</organism>
<keyword evidence="7 11" id="KW-0418">Kinase</keyword>
<keyword evidence="11" id="KW-0479">Metal-binding</keyword>
<dbReference type="GO" id="GO:0005524">
    <property type="term" value="F:ATP binding"/>
    <property type="evidence" value="ECO:0007669"/>
    <property type="project" value="UniProtKB-UniRule"/>
</dbReference>
<dbReference type="UniPathway" id="UPA00053">
    <property type="reaction ID" value="UER00088"/>
</dbReference>
<evidence type="ECO:0000313" key="12">
    <source>
        <dbReference type="EMBL" id="ETD70792.1"/>
    </source>
</evidence>
<comment type="catalytic activity">
    <reaction evidence="10 11">
        <text>shikimate + ATP = 3-phosphoshikimate + ADP + H(+)</text>
        <dbReference type="Rhea" id="RHEA:13121"/>
        <dbReference type="ChEBI" id="CHEBI:15378"/>
        <dbReference type="ChEBI" id="CHEBI:30616"/>
        <dbReference type="ChEBI" id="CHEBI:36208"/>
        <dbReference type="ChEBI" id="CHEBI:145989"/>
        <dbReference type="ChEBI" id="CHEBI:456216"/>
        <dbReference type="EC" id="2.7.1.71"/>
    </reaction>
</comment>
<feature type="binding site" evidence="11">
    <location>
        <position position="39"/>
    </location>
    <ligand>
        <name>Mg(2+)</name>
        <dbReference type="ChEBI" id="CHEBI:18420"/>
    </ligand>
</feature>
<gene>
    <name evidence="11" type="primary">aroK</name>
    <name evidence="12" type="ORF">V757_07440</name>
</gene>
<accession>V8G529</accession>
<evidence type="ECO:0000256" key="11">
    <source>
        <dbReference type="HAMAP-Rule" id="MF_00109"/>
    </source>
</evidence>
<keyword evidence="11" id="KW-0460">Magnesium</keyword>
<dbReference type="EC" id="2.7.1.71" evidence="3 11"/>
<comment type="similarity">
    <text evidence="2 11">Belongs to the shikimate kinase family.</text>
</comment>
<comment type="subunit">
    <text evidence="11">Monomer.</text>
</comment>
<dbReference type="InterPro" id="IPR000623">
    <property type="entry name" value="Shikimate_kinase/TSH1"/>
</dbReference>
<dbReference type="PANTHER" id="PTHR21087">
    <property type="entry name" value="SHIKIMATE KINASE"/>
    <property type="match status" value="1"/>
</dbReference>
<dbReference type="PATRIC" id="fig|1414851.3.peg.1535"/>
<sequence length="200" mass="22357">MLIFNQYKIFFTTMSKKQENNKNLSPCVILIGMMGAGKTTIGRALARELGVEFVDLDHEIVRRCGVEIPIIFDIEGEEGFRKRETAVLSELVTQPNIVLATGGGAIMAACNQELLKKGKVIYLKASLDELFARISKDTGRPLLQTENPKQKLEQLLTLRMPIYERLANITMETSTGNIHTTVKQLKKALLDEGVISHEHC</sequence>
<dbReference type="InterPro" id="IPR027417">
    <property type="entry name" value="P-loop_NTPase"/>
</dbReference>
<keyword evidence="13" id="KW-1185">Reference proteome</keyword>
<feature type="binding site" evidence="11">
    <location>
        <position position="159"/>
    </location>
    <ligand>
        <name>substrate</name>
    </ligand>
</feature>
<reference evidence="12 13" key="1">
    <citation type="submission" date="2013-11" db="EMBL/GenBank/DDBJ databases">
        <title>Genomic analysis of Pelistega sp. HM-7.</title>
        <authorList>
            <person name="Kumbhare S.V."/>
            <person name="Shetty S.A."/>
            <person name="Sharma O."/>
            <person name="Dhotre D.P."/>
        </authorList>
    </citation>
    <scope>NUCLEOTIDE SEQUENCE [LARGE SCALE GENOMIC DNA]</scope>
    <source>
        <strain evidence="12 13">HM-7</strain>
    </source>
</reference>
<dbReference type="CDD" id="cd00464">
    <property type="entry name" value="SK"/>
    <property type="match status" value="1"/>
</dbReference>
<dbReference type="Proteomes" id="UP000018766">
    <property type="component" value="Unassembled WGS sequence"/>
</dbReference>
<dbReference type="AlphaFoldDB" id="V8G529"/>
<feature type="binding site" evidence="11">
    <location>
        <position position="81"/>
    </location>
    <ligand>
        <name>substrate</name>
    </ligand>
</feature>
<evidence type="ECO:0000256" key="1">
    <source>
        <dbReference type="ARBA" id="ARBA00004842"/>
    </source>
</evidence>
<feature type="binding site" evidence="11">
    <location>
        <begin position="35"/>
        <end position="40"/>
    </location>
    <ligand>
        <name>ATP</name>
        <dbReference type="ChEBI" id="CHEBI:30616"/>
    </ligand>
</feature>
<evidence type="ECO:0000256" key="7">
    <source>
        <dbReference type="ARBA" id="ARBA00022777"/>
    </source>
</evidence>
<dbReference type="GO" id="GO:0004765">
    <property type="term" value="F:shikimate kinase activity"/>
    <property type="evidence" value="ECO:0007669"/>
    <property type="project" value="UniProtKB-UniRule"/>
</dbReference>
<evidence type="ECO:0000256" key="9">
    <source>
        <dbReference type="ARBA" id="ARBA00023141"/>
    </source>
</evidence>
<evidence type="ECO:0000256" key="5">
    <source>
        <dbReference type="ARBA" id="ARBA00022679"/>
    </source>
</evidence>
<dbReference type="Pfam" id="PF01202">
    <property type="entry name" value="SKI"/>
    <property type="match status" value="1"/>
</dbReference>
<keyword evidence="6 11" id="KW-0547">Nucleotide-binding</keyword>
<feature type="binding site" evidence="11">
    <location>
        <position position="103"/>
    </location>
    <ligand>
        <name>substrate</name>
    </ligand>
</feature>
<dbReference type="InterPro" id="IPR023000">
    <property type="entry name" value="Shikimate_kinase_CS"/>
</dbReference>
<evidence type="ECO:0000256" key="8">
    <source>
        <dbReference type="ARBA" id="ARBA00022840"/>
    </source>
</evidence>
<dbReference type="InterPro" id="IPR031322">
    <property type="entry name" value="Shikimate/glucono_kinase"/>
</dbReference>
<dbReference type="SUPFAM" id="SSF52540">
    <property type="entry name" value="P-loop containing nucleoside triphosphate hydrolases"/>
    <property type="match status" value="1"/>
</dbReference>
<evidence type="ECO:0000256" key="6">
    <source>
        <dbReference type="ARBA" id="ARBA00022741"/>
    </source>
</evidence>
<keyword evidence="9 11" id="KW-0057">Aromatic amino acid biosynthesis</keyword>
<comment type="caution">
    <text evidence="12">The sequence shown here is derived from an EMBL/GenBank/DDBJ whole genome shotgun (WGS) entry which is preliminary data.</text>
</comment>
<comment type="cofactor">
    <cofactor evidence="11">
        <name>Mg(2+)</name>
        <dbReference type="ChEBI" id="CHEBI:18420"/>
    </cofactor>
    <text evidence="11">Binds 1 Mg(2+) ion per subunit.</text>
</comment>
<feature type="binding site" evidence="11">
    <location>
        <position position="57"/>
    </location>
    <ligand>
        <name>substrate</name>
    </ligand>
</feature>
<dbReference type="EMBL" id="AYSV01000087">
    <property type="protein sequence ID" value="ETD70792.1"/>
    <property type="molecule type" value="Genomic_DNA"/>
</dbReference>
<evidence type="ECO:0000256" key="10">
    <source>
        <dbReference type="ARBA" id="ARBA00048567"/>
    </source>
</evidence>
<dbReference type="Gene3D" id="3.40.50.300">
    <property type="entry name" value="P-loop containing nucleotide triphosphate hydrolases"/>
    <property type="match status" value="1"/>
</dbReference>
<dbReference type="PROSITE" id="PS01128">
    <property type="entry name" value="SHIKIMATE_KINASE"/>
    <property type="match status" value="1"/>
</dbReference>
<comment type="pathway">
    <text evidence="1 11">Metabolic intermediate biosynthesis; chorismate biosynthesis; chorismate from D-erythrose 4-phosphate and phosphoenolpyruvate: step 5/7.</text>
</comment>
<keyword evidence="4 11" id="KW-0028">Amino-acid biosynthesis</keyword>
<dbReference type="PANTHER" id="PTHR21087:SF16">
    <property type="entry name" value="SHIKIMATE KINASE 1, CHLOROPLASTIC"/>
    <property type="match status" value="1"/>
</dbReference>
<keyword evidence="11" id="KW-0963">Cytoplasm</keyword>
<comment type="function">
    <text evidence="11">Catalyzes the specific phosphorylation of the 3-hydroxyl group of shikimic acid using ATP as a cosubstrate.</text>
</comment>
<name>V8G529_9BURK</name>
<dbReference type="GO" id="GO:0008652">
    <property type="term" value="P:amino acid biosynthetic process"/>
    <property type="evidence" value="ECO:0007669"/>
    <property type="project" value="UniProtKB-KW"/>
</dbReference>